<keyword evidence="3" id="KW-1185">Reference proteome</keyword>
<evidence type="ECO:0000313" key="2">
    <source>
        <dbReference type="EMBL" id="MFC3573977.1"/>
    </source>
</evidence>
<proteinExistence type="predicted"/>
<name>A0ABV7SAR4_9ACTN</name>
<feature type="compositionally biased region" description="Basic and acidic residues" evidence="1">
    <location>
        <begin position="1"/>
        <end position="15"/>
    </location>
</feature>
<gene>
    <name evidence="2" type="ORF">ACFOZ0_11960</name>
</gene>
<evidence type="ECO:0000256" key="1">
    <source>
        <dbReference type="SAM" id="MobiDB-lite"/>
    </source>
</evidence>
<sequence>MPDLSHHARRLRDLADALEAQSKPSDDPLAPHPDTLAVIGNRNVKRGQLNYAVPDALQIQRRIRRYHADHGVQHGDVVAYALDAYLRAHGYPPDLASPQDNGDHSH</sequence>
<protein>
    <submittedName>
        <fullName evidence="2">Uncharacterized protein</fullName>
    </submittedName>
</protein>
<dbReference type="RefSeq" id="WP_310770675.1">
    <property type="nucleotide sequence ID" value="NZ_JBHRWR010000009.1"/>
</dbReference>
<comment type="caution">
    <text evidence="2">The sequence shown here is derived from an EMBL/GenBank/DDBJ whole genome shotgun (WGS) entry which is preliminary data.</text>
</comment>
<accession>A0ABV7SAR4</accession>
<reference evidence="3" key="1">
    <citation type="journal article" date="2019" name="Int. J. Syst. Evol. Microbiol.">
        <title>The Global Catalogue of Microorganisms (GCM) 10K type strain sequencing project: providing services to taxonomists for standard genome sequencing and annotation.</title>
        <authorList>
            <consortium name="The Broad Institute Genomics Platform"/>
            <consortium name="The Broad Institute Genome Sequencing Center for Infectious Disease"/>
            <person name="Wu L."/>
            <person name="Ma J."/>
        </authorList>
    </citation>
    <scope>NUCLEOTIDE SEQUENCE [LARGE SCALE GENOMIC DNA]</scope>
    <source>
        <strain evidence="3">CGMCC 4.7035</strain>
    </source>
</reference>
<evidence type="ECO:0000313" key="3">
    <source>
        <dbReference type="Proteomes" id="UP001595701"/>
    </source>
</evidence>
<dbReference type="Proteomes" id="UP001595701">
    <property type="component" value="Unassembled WGS sequence"/>
</dbReference>
<dbReference type="EMBL" id="JBHRWR010000009">
    <property type="protein sequence ID" value="MFC3573977.1"/>
    <property type="molecule type" value="Genomic_DNA"/>
</dbReference>
<organism evidence="2 3">
    <name type="scientific">Streptomyces yaanensis</name>
    <dbReference type="NCBI Taxonomy" id="1142239"/>
    <lineage>
        <taxon>Bacteria</taxon>
        <taxon>Bacillati</taxon>
        <taxon>Actinomycetota</taxon>
        <taxon>Actinomycetes</taxon>
        <taxon>Kitasatosporales</taxon>
        <taxon>Streptomycetaceae</taxon>
        <taxon>Streptomyces</taxon>
    </lineage>
</organism>
<feature type="region of interest" description="Disordered" evidence="1">
    <location>
        <begin position="1"/>
        <end position="35"/>
    </location>
</feature>